<dbReference type="KEGG" id="psyt:DSAG12_00849"/>
<proteinExistence type="predicted"/>
<organism evidence="2 3">
    <name type="scientific">Promethearchaeum syntrophicum</name>
    <dbReference type="NCBI Taxonomy" id="2594042"/>
    <lineage>
        <taxon>Archaea</taxon>
        <taxon>Promethearchaeati</taxon>
        <taxon>Promethearchaeota</taxon>
        <taxon>Promethearchaeia</taxon>
        <taxon>Promethearchaeales</taxon>
        <taxon>Promethearchaeaceae</taxon>
        <taxon>Promethearchaeum</taxon>
    </lineage>
</organism>
<keyword evidence="1" id="KW-0175">Coiled coil</keyword>
<evidence type="ECO:0000313" key="2">
    <source>
        <dbReference type="EMBL" id="QEE15026.1"/>
    </source>
</evidence>
<gene>
    <name evidence="2" type="ORF">DSAG12_00849</name>
</gene>
<dbReference type="GeneID" id="41328847"/>
<dbReference type="Proteomes" id="UP000321408">
    <property type="component" value="Chromosome"/>
</dbReference>
<evidence type="ECO:0000313" key="3">
    <source>
        <dbReference type="Proteomes" id="UP000321408"/>
    </source>
</evidence>
<keyword evidence="3" id="KW-1185">Reference proteome</keyword>
<reference evidence="2 3" key="2">
    <citation type="journal article" date="2024" name="Int. J. Syst. Evol. Microbiol.">
        <title>Promethearchaeum syntrophicum gen. nov., sp. nov., an anaerobic, obligately syntrophic archaeon, the first isolate of the lineage 'Asgard' archaea, and proposal of the new archaeal phylum Promethearchaeota phyl. nov. and kingdom Promethearchaeati regn. nov.</title>
        <authorList>
            <person name="Imachi H."/>
            <person name="Nobu M.K."/>
            <person name="Kato S."/>
            <person name="Takaki Y."/>
            <person name="Miyazaki M."/>
            <person name="Miyata M."/>
            <person name="Ogawara M."/>
            <person name="Saito Y."/>
            <person name="Sakai S."/>
            <person name="Tahara Y.O."/>
            <person name="Takano Y."/>
            <person name="Tasumi E."/>
            <person name="Uematsu K."/>
            <person name="Yoshimura T."/>
            <person name="Itoh T."/>
            <person name="Ohkuma M."/>
            <person name="Takai K."/>
        </authorList>
    </citation>
    <scope>NUCLEOTIDE SEQUENCE [LARGE SCALE GENOMIC DNA]</scope>
    <source>
        <strain evidence="2 3">MK-D1</strain>
    </source>
</reference>
<accession>A0A5B9D8S0</accession>
<dbReference type="RefSeq" id="WP_147661953.1">
    <property type="nucleotide sequence ID" value="NZ_CP042905.2"/>
</dbReference>
<protein>
    <submittedName>
        <fullName evidence="2">Uncharacterized protein</fullName>
    </submittedName>
</protein>
<evidence type="ECO:0000256" key="1">
    <source>
        <dbReference type="SAM" id="Coils"/>
    </source>
</evidence>
<sequence>MSLRTPFAINGDKNKNLTFEESLAANFIQIKRRVKNNEKLTRFTEIFWPYIFIQGNPSYHVMIDEVGLSDFNLKINNAPRTAQVGHVLRDQNLGIIEKMEMAKEVINFKKRLNVDQLTEPQQLDDEFITRKINGLVSPELLEGFTKIIKNPENFKPTEFSILDSLFNFDDSINFAQDWMKTLNEVTGNKMRWNTLKSNITEPFDSWITEYIVKEKDAKALYKSELNRVTDIDESFISNKMNLEKDNVDQWVLMEQKDIITKVGKMFVGIDLIFEDLRKRNNYFLQIDSLKTKMVGEVVMQGFQHISYIRDSIEKSEQYLQEISNKMNVIRKNIENLNISAESKISHKSQELSDQKNNQEEQIRQISKKHEEKINEIQNYKKKISDLYNSINQIIENKLTNCDEDEKKIRKWEINDDESNIHNPTIRIFIPVGIGIIEDEDEDERIEFIFPSIFSGKTLTRTPLSSAFLNFEQEITQILDRDMKLRSNFEYTIENSINYDEAIQKGLVKLKKNGLIE</sequence>
<feature type="coiled-coil region" evidence="1">
    <location>
        <begin position="312"/>
        <end position="396"/>
    </location>
</feature>
<dbReference type="AlphaFoldDB" id="A0A5B9D8S0"/>
<name>A0A5B9D8S0_9ARCH</name>
<reference evidence="2 3" key="1">
    <citation type="journal article" date="2020" name="Nature">
        <title>Isolation of an archaeon at the prokaryote-eukaryote interface.</title>
        <authorList>
            <person name="Imachi H."/>
            <person name="Nobu M.K."/>
            <person name="Nakahara N."/>
            <person name="Morono Y."/>
            <person name="Ogawara M."/>
            <person name="Takaki Y."/>
            <person name="Takano Y."/>
            <person name="Uematsu K."/>
            <person name="Ikuta T."/>
            <person name="Ito M."/>
            <person name="Matsui Y."/>
            <person name="Miyazaki M."/>
            <person name="Murata K."/>
            <person name="Saito Y."/>
            <person name="Sakai S."/>
            <person name="Song C."/>
            <person name="Tasumi E."/>
            <person name="Yamanaka Y."/>
            <person name="Yamaguchi T."/>
            <person name="Kamagata Y."/>
            <person name="Tamaki H."/>
            <person name="Takai K."/>
        </authorList>
    </citation>
    <scope>NUCLEOTIDE SEQUENCE [LARGE SCALE GENOMIC DNA]</scope>
    <source>
        <strain evidence="2 3">MK-D1</strain>
    </source>
</reference>
<dbReference type="EMBL" id="CP042905">
    <property type="protein sequence ID" value="QEE15026.1"/>
    <property type="molecule type" value="Genomic_DNA"/>
</dbReference>